<evidence type="ECO:0000313" key="2">
    <source>
        <dbReference type="Proteomes" id="UP000594220"/>
    </source>
</evidence>
<keyword evidence="2" id="KW-1185">Reference proteome</keyword>
<evidence type="ECO:0000313" key="1">
    <source>
        <dbReference type="Ensembl" id="ENSCPRP00005012092.1"/>
    </source>
</evidence>
<proteinExistence type="predicted"/>
<dbReference type="Ensembl" id="ENSCPRT00005014247.1">
    <property type="protein sequence ID" value="ENSCPRP00005012092.1"/>
    <property type="gene ID" value="ENSCPRG00005008611.1"/>
</dbReference>
<name>A0A7M4EMG0_CROPO</name>
<sequence>MRGSLLQFPFEAYNIRYCQRCNIRPVGPFAYFNMIIFLFLFKEKADDIPLKLGINLQHSNGWLQRFQYHHIISLHVHGKASSTDVLPILDKYSPKDMFNADEKGVFL</sequence>
<protein>
    <recommendedName>
        <fullName evidence="3">HTH CENPB-type domain-containing protein</fullName>
    </recommendedName>
</protein>
<reference evidence="1" key="1">
    <citation type="submission" date="2025-08" db="UniProtKB">
        <authorList>
            <consortium name="Ensembl"/>
        </authorList>
    </citation>
    <scope>IDENTIFICATION</scope>
</reference>
<accession>A0A7M4EMG0</accession>
<dbReference type="Proteomes" id="UP000594220">
    <property type="component" value="Unplaced"/>
</dbReference>
<organism evidence="1 2">
    <name type="scientific">Crocodylus porosus</name>
    <name type="common">Saltwater crocodile</name>
    <name type="synonym">Estuarine crocodile</name>
    <dbReference type="NCBI Taxonomy" id="8502"/>
    <lineage>
        <taxon>Eukaryota</taxon>
        <taxon>Metazoa</taxon>
        <taxon>Chordata</taxon>
        <taxon>Craniata</taxon>
        <taxon>Vertebrata</taxon>
        <taxon>Euteleostomi</taxon>
        <taxon>Archelosauria</taxon>
        <taxon>Archosauria</taxon>
        <taxon>Crocodylia</taxon>
        <taxon>Longirostres</taxon>
        <taxon>Crocodylidae</taxon>
        <taxon>Crocodylus</taxon>
    </lineage>
</organism>
<dbReference type="AlphaFoldDB" id="A0A7M4EMG0"/>
<evidence type="ECO:0008006" key="3">
    <source>
        <dbReference type="Google" id="ProtNLM"/>
    </source>
</evidence>
<reference evidence="1" key="2">
    <citation type="submission" date="2025-09" db="UniProtKB">
        <authorList>
            <consortium name="Ensembl"/>
        </authorList>
    </citation>
    <scope>IDENTIFICATION</scope>
</reference>